<evidence type="ECO:0000256" key="3">
    <source>
        <dbReference type="ARBA" id="ARBA00023242"/>
    </source>
</evidence>
<protein>
    <recommendedName>
        <fullName evidence="9">RRP12-like protein</fullName>
    </recommendedName>
</protein>
<evidence type="ECO:0000256" key="1">
    <source>
        <dbReference type="ARBA" id="ARBA00004123"/>
    </source>
</evidence>
<dbReference type="SUPFAM" id="SSF48371">
    <property type="entry name" value="ARM repeat"/>
    <property type="match status" value="2"/>
</dbReference>
<dbReference type="Pfam" id="PF25772">
    <property type="entry name" value="HEAT_RRP12_N"/>
    <property type="match status" value="1"/>
</dbReference>
<gene>
    <name evidence="7" type="ORF">QE152_g12908</name>
</gene>
<feature type="compositionally biased region" description="Acidic residues" evidence="4">
    <location>
        <begin position="1080"/>
        <end position="1092"/>
    </location>
</feature>
<feature type="compositionally biased region" description="Low complexity" evidence="4">
    <location>
        <begin position="1207"/>
        <end position="1217"/>
    </location>
</feature>
<feature type="region of interest" description="Disordered" evidence="4">
    <location>
        <begin position="1"/>
        <end position="34"/>
    </location>
</feature>
<feature type="domain" description="RRP12 N-terminal HEAT" evidence="6">
    <location>
        <begin position="113"/>
        <end position="371"/>
    </location>
</feature>
<evidence type="ECO:0000313" key="8">
    <source>
        <dbReference type="Proteomes" id="UP001458880"/>
    </source>
</evidence>
<feature type="compositionally biased region" description="Basic residues" evidence="4">
    <location>
        <begin position="1"/>
        <end position="18"/>
    </location>
</feature>
<evidence type="ECO:0008006" key="9">
    <source>
        <dbReference type="Google" id="ProtNLM"/>
    </source>
</evidence>
<feature type="domain" description="RRP12 HEAT" evidence="5">
    <location>
        <begin position="437"/>
        <end position="707"/>
    </location>
</feature>
<proteinExistence type="inferred from homology"/>
<dbReference type="EMBL" id="JASPKY010000120">
    <property type="protein sequence ID" value="KAK9732254.1"/>
    <property type="molecule type" value="Genomic_DNA"/>
</dbReference>
<comment type="similarity">
    <text evidence="2">Belongs to the RRP12 family.</text>
</comment>
<organism evidence="7 8">
    <name type="scientific">Popillia japonica</name>
    <name type="common">Japanese beetle</name>
    <dbReference type="NCBI Taxonomy" id="7064"/>
    <lineage>
        <taxon>Eukaryota</taxon>
        <taxon>Metazoa</taxon>
        <taxon>Ecdysozoa</taxon>
        <taxon>Arthropoda</taxon>
        <taxon>Hexapoda</taxon>
        <taxon>Insecta</taxon>
        <taxon>Pterygota</taxon>
        <taxon>Neoptera</taxon>
        <taxon>Endopterygota</taxon>
        <taxon>Coleoptera</taxon>
        <taxon>Polyphaga</taxon>
        <taxon>Scarabaeiformia</taxon>
        <taxon>Scarabaeidae</taxon>
        <taxon>Rutelinae</taxon>
        <taxon>Popillia</taxon>
    </lineage>
</organism>
<evidence type="ECO:0000256" key="2">
    <source>
        <dbReference type="ARBA" id="ARBA00007690"/>
    </source>
</evidence>
<dbReference type="InterPro" id="IPR057860">
    <property type="entry name" value="HEAT_RRP12_N"/>
</dbReference>
<feature type="region of interest" description="Disordered" evidence="4">
    <location>
        <begin position="1125"/>
        <end position="1236"/>
    </location>
</feature>
<name>A0AAW1LFD2_POPJA</name>
<dbReference type="Pfam" id="PF08161">
    <property type="entry name" value="RRP12_HEAT"/>
    <property type="match status" value="1"/>
</dbReference>
<dbReference type="InterPro" id="IPR016024">
    <property type="entry name" value="ARM-type_fold"/>
</dbReference>
<dbReference type="PANTHER" id="PTHR48287">
    <property type="entry name" value="ARM REPEAT SUPERFAMILY PROTEIN"/>
    <property type="match status" value="1"/>
</dbReference>
<evidence type="ECO:0000256" key="4">
    <source>
        <dbReference type="SAM" id="MobiDB-lite"/>
    </source>
</evidence>
<feature type="compositionally biased region" description="Polar residues" evidence="4">
    <location>
        <begin position="1127"/>
        <end position="1140"/>
    </location>
</feature>
<dbReference type="InterPro" id="IPR011989">
    <property type="entry name" value="ARM-like"/>
</dbReference>
<feature type="compositionally biased region" description="Acidic residues" evidence="4">
    <location>
        <begin position="1058"/>
        <end position="1067"/>
    </location>
</feature>
<evidence type="ECO:0000259" key="6">
    <source>
        <dbReference type="Pfam" id="PF25772"/>
    </source>
</evidence>
<dbReference type="InterPro" id="IPR052087">
    <property type="entry name" value="RRP12"/>
</dbReference>
<reference evidence="7 8" key="1">
    <citation type="journal article" date="2024" name="BMC Genomics">
        <title>De novo assembly and annotation of Popillia japonica's genome with initial clues to its potential as an invasive pest.</title>
        <authorList>
            <person name="Cucini C."/>
            <person name="Boschi S."/>
            <person name="Funari R."/>
            <person name="Cardaioli E."/>
            <person name="Iannotti N."/>
            <person name="Marturano G."/>
            <person name="Paoli F."/>
            <person name="Bruttini M."/>
            <person name="Carapelli A."/>
            <person name="Frati F."/>
            <person name="Nardi F."/>
        </authorList>
    </citation>
    <scope>NUCLEOTIDE SEQUENCE [LARGE SCALE GENOMIC DNA]</scope>
    <source>
        <strain evidence="7">DMR45628</strain>
    </source>
</reference>
<sequence length="1314" mass="146606">MGKFRSKLKGQTKGKRWPKGQSSSSNPETRKHRDQAKSRFFQANLGTNSNLTLDAVKRHEAIQGFSTTNKNEIQAMEEDTISNASSYQTIQTFASEWTDCSNMSYSRFLKVFRSDSALHKEMLAILAAITEVIKENNGTESPAEYFCSLITTLEQVLSAEDRNETQITAVCSLLNMGIKSVPTGVLKSTFNEVSLKLLQILKEYSESNNNVLIKSIFGVLTVFLRAQDLGVWSNSNTQHIFSAILNPFAIHTKPKWRKTAQASVAAVLKADCFQDNEKFNCAADIVAGFVEQTLDACMGGNPNTIAIVSVQSGQTTILHILGLLRQAVGCFSKSHIKKCCETILRLLTLNYPIVSSCGLQVLHSLFSSQKAVMPAKLNGQLITALYDYQPSPNDVQPTLAWLAVMQQAHIHLADVDPAICCGVLPKIFTTVTQLWLSEKMEVISAATYTLEAMLRDTIGPICETSAFVEQNKSKVVKCFSTIEAGLGYQYHNAWHQVLHIMSVLYDVAGKTCSDLLINSLKSLCEIRDSYKFSYNNELEHAVGSAIRSMGPEKVLGVISLQKESGEFNIDRSWLLPVLRENIKQCTLNFWSTNIFPLAIYCQKKAAQLDEANDRIGAHSSELLYEQLWNLLPSFCNAPTDIKSSFKNIAKALGTAISDKKELRLAVMASLRKLISYAKDSGNKDDLAEIARFDKNYLPILFNVYTSKPVRTDEEGQRLAALETIKIYLSITRPELTKQLFTSALEKLSTTDETDQFLIESVMDLVRALVQYQSLDDIQKLYEEFVKKLPEIKNTKEQKKLYRVLEEICGSESEGCRQFLQSNRKIVQKLLQKSLNTAAVSSKGARLRCFNYLIKAQPQLDHDSTLIKSVIPEAVLCCKDINERCRATAYLLLNTIGETLQEHNQLQQFINLIVAGLAGTTELISSTILALASVLHHFTGSLGKENIQLILENICILMSSSTREIVASCFSFIKVYCSSLPNPMVAASIGDIMKALCSMTEDCKRHFRLKLRDILDKFVRKYGCETLTPHIPADDVIMYKRLRNLRKLNARKKRQNESNNEDEGMDEDFLVKTKPRSLDEILADSDSDLDMEDDNKSVRTKKGKKQSQAWIEEDLDNIVDFKDPSAASKITATKPGEQSQVETKKKKDKGFRTTSDGRLIIEDDGNDSSDDGIRKKSNNFDSDSDSDDTQSKAETMLLTDKKRKRKASGSVKSEFSSSGQPLSKYKAGGSGIHRPLGSTAGSVYSGIGSEYRSKKAQGDVKRKGKVDPYAYLPLQRNALNKRKRLKNAGKFRNIIGAAKTGAKKGSKAKNRKNKF</sequence>
<dbReference type="PANTHER" id="PTHR48287:SF1">
    <property type="entry name" value="ARM REPEAT SUPERFAMILY PROTEIN"/>
    <property type="match status" value="1"/>
</dbReference>
<dbReference type="InterPro" id="IPR012978">
    <property type="entry name" value="HEAT_RRP12"/>
</dbReference>
<dbReference type="Gene3D" id="1.25.10.10">
    <property type="entry name" value="Leucine-rich Repeat Variant"/>
    <property type="match status" value="1"/>
</dbReference>
<evidence type="ECO:0000313" key="7">
    <source>
        <dbReference type="EMBL" id="KAK9732254.1"/>
    </source>
</evidence>
<dbReference type="GO" id="GO:0005634">
    <property type="term" value="C:nucleus"/>
    <property type="evidence" value="ECO:0007669"/>
    <property type="project" value="UniProtKB-SubCell"/>
</dbReference>
<comment type="caution">
    <text evidence="7">The sequence shown here is derived from an EMBL/GenBank/DDBJ whole genome shotgun (WGS) entry which is preliminary data.</text>
</comment>
<accession>A0AAW1LFD2</accession>
<evidence type="ECO:0000259" key="5">
    <source>
        <dbReference type="Pfam" id="PF08161"/>
    </source>
</evidence>
<dbReference type="Proteomes" id="UP001458880">
    <property type="component" value="Unassembled WGS sequence"/>
</dbReference>
<keyword evidence="3" id="KW-0539">Nucleus</keyword>
<keyword evidence="8" id="KW-1185">Reference proteome</keyword>
<comment type="subcellular location">
    <subcellularLocation>
        <location evidence="1">Nucleus</location>
    </subcellularLocation>
</comment>
<feature type="region of interest" description="Disordered" evidence="4">
    <location>
        <begin position="1049"/>
        <end position="1107"/>
    </location>
</feature>